<evidence type="ECO:0000313" key="5">
    <source>
        <dbReference type="Proteomes" id="UP000029981"/>
    </source>
</evidence>
<dbReference type="InterPro" id="IPR008972">
    <property type="entry name" value="Cupredoxin"/>
</dbReference>
<dbReference type="EMBL" id="CM002928">
    <property type="protein sequence ID" value="KGN44033.1"/>
    <property type="molecule type" value="Genomic_DNA"/>
</dbReference>
<gene>
    <name evidence="4" type="ORF">Csa_7G121850</name>
</gene>
<dbReference type="PROSITE" id="PS51485">
    <property type="entry name" value="PHYTOCYANIN"/>
    <property type="match status" value="1"/>
</dbReference>
<feature type="transmembrane region" description="Helical" evidence="1">
    <location>
        <begin position="160"/>
        <end position="178"/>
    </location>
</feature>
<dbReference type="eggNOG" id="ENOG502RZSF">
    <property type="taxonomic scope" value="Eukaryota"/>
</dbReference>
<accession>A0A0A0K3H5</accession>
<name>A0A0A0K3H5_CUCSA</name>
<evidence type="ECO:0000259" key="3">
    <source>
        <dbReference type="PROSITE" id="PS51485"/>
    </source>
</evidence>
<dbReference type="Gramene" id="KGN44033">
    <property type="protein sequence ID" value="KGN44033"/>
    <property type="gene ID" value="Csa_7G121850"/>
</dbReference>
<dbReference type="Pfam" id="PF02298">
    <property type="entry name" value="Cu_bind_like"/>
    <property type="match status" value="1"/>
</dbReference>
<protein>
    <recommendedName>
        <fullName evidence="3">Phytocyanin domain-containing protein</fullName>
    </recommendedName>
</protein>
<dbReference type="Proteomes" id="UP000029981">
    <property type="component" value="Chromosome 7"/>
</dbReference>
<dbReference type="GO" id="GO:0009055">
    <property type="term" value="F:electron transfer activity"/>
    <property type="evidence" value="ECO:0007669"/>
    <property type="project" value="InterPro"/>
</dbReference>
<keyword evidence="1" id="KW-0472">Membrane</keyword>
<dbReference type="GO" id="GO:0005886">
    <property type="term" value="C:plasma membrane"/>
    <property type="evidence" value="ECO:0000318"/>
    <property type="project" value="GO_Central"/>
</dbReference>
<keyword evidence="2" id="KW-0732">Signal</keyword>
<keyword evidence="1" id="KW-1133">Transmembrane helix</keyword>
<evidence type="ECO:0000256" key="1">
    <source>
        <dbReference type="SAM" id="Phobius"/>
    </source>
</evidence>
<keyword evidence="1" id="KW-0812">Transmembrane</keyword>
<dbReference type="AlphaFoldDB" id="A0A0A0K3H5"/>
<reference evidence="4 5" key="1">
    <citation type="journal article" date="2009" name="Nat. Genet.">
        <title>The genome of the cucumber, Cucumis sativus L.</title>
        <authorList>
            <person name="Huang S."/>
            <person name="Li R."/>
            <person name="Zhang Z."/>
            <person name="Li L."/>
            <person name="Gu X."/>
            <person name="Fan W."/>
            <person name="Lucas W.J."/>
            <person name="Wang X."/>
            <person name="Xie B."/>
            <person name="Ni P."/>
            <person name="Ren Y."/>
            <person name="Zhu H."/>
            <person name="Li J."/>
            <person name="Lin K."/>
            <person name="Jin W."/>
            <person name="Fei Z."/>
            <person name="Li G."/>
            <person name="Staub J."/>
            <person name="Kilian A."/>
            <person name="van der Vossen E.A."/>
            <person name="Wu Y."/>
            <person name="Guo J."/>
            <person name="He J."/>
            <person name="Jia Z."/>
            <person name="Ren Y."/>
            <person name="Tian G."/>
            <person name="Lu Y."/>
            <person name="Ruan J."/>
            <person name="Qian W."/>
            <person name="Wang M."/>
            <person name="Huang Q."/>
            <person name="Li B."/>
            <person name="Xuan Z."/>
            <person name="Cao J."/>
            <person name="Asan"/>
            <person name="Wu Z."/>
            <person name="Zhang J."/>
            <person name="Cai Q."/>
            <person name="Bai Y."/>
            <person name="Zhao B."/>
            <person name="Han Y."/>
            <person name="Li Y."/>
            <person name="Li X."/>
            <person name="Wang S."/>
            <person name="Shi Q."/>
            <person name="Liu S."/>
            <person name="Cho W.K."/>
            <person name="Kim J.Y."/>
            <person name="Xu Y."/>
            <person name="Heller-Uszynska K."/>
            <person name="Miao H."/>
            <person name="Cheng Z."/>
            <person name="Zhang S."/>
            <person name="Wu J."/>
            <person name="Yang Y."/>
            <person name="Kang H."/>
            <person name="Li M."/>
            <person name="Liang H."/>
            <person name="Ren X."/>
            <person name="Shi Z."/>
            <person name="Wen M."/>
            <person name="Jian M."/>
            <person name="Yang H."/>
            <person name="Zhang G."/>
            <person name="Yang Z."/>
            <person name="Chen R."/>
            <person name="Liu S."/>
            <person name="Li J."/>
            <person name="Ma L."/>
            <person name="Liu H."/>
            <person name="Zhou Y."/>
            <person name="Zhao J."/>
            <person name="Fang X."/>
            <person name="Li G."/>
            <person name="Fang L."/>
            <person name="Li Y."/>
            <person name="Liu D."/>
            <person name="Zheng H."/>
            <person name="Zhang Y."/>
            <person name="Qin N."/>
            <person name="Li Z."/>
            <person name="Yang G."/>
            <person name="Yang S."/>
            <person name="Bolund L."/>
            <person name="Kristiansen K."/>
            <person name="Zheng H."/>
            <person name="Li S."/>
            <person name="Zhang X."/>
            <person name="Yang H."/>
            <person name="Wang J."/>
            <person name="Sun R."/>
            <person name="Zhang B."/>
            <person name="Jiang S."/>
            <person name="Wang J."/>
            <person name="Du Y."/>
            <person name="Li S."/>
        </authorList>
    </citation>
    <scope>NUCLEOTIDE SEQUENCE [LARGE SCALE GENOMIC DNA]</scope>
    <source>
        <strain evidence="5">cv. 9930</strain>
    </source>
</reference>
<proteinExistence type="predicted"/>
<dbReference type="STRING" id="3659.A0A0A0K3H5"/>
<evidence type="ECO:0000256" key="2">
    <source>
        <dbReference type="SAM" id="SignalP"/>
    </source>
</evidence>
<dbReference type="PANTHER" id="PTHR33021:SF14">
    <property type="entry name" value="OS01G0272700 PROTEIN"/>
    <property type="match status" value="1"/>
</dbReference>
<feature type="chain" id="PRO_5001971790" description="Phytocyanin domain-containing protein" evidence="2">
    <location>
        <begin position="28"/>
        <end position="179"/>
    </location>
</feature>
<reference evidence="4 5" key="3">
    <citation type="journal article" date="2010" name="BMC Genomics">
        <title>Transcriptome sequencing and comparative analysis of cucumber flowers with different sex types.</title>
        <authorList>
            <person name="Guo S."/>
            <person name="Zheng Y."/>
            <person name="Joung J.G."/>
            <person name="Liu S."/>
            <person name="Zhang Z."/>
            <person name="Crasta O.R."/>
            <person name="Sobral B.W."/>
            <person name="Xu Y."/>
            <person name="Huang S."/>
            <person name="Fei Z."/>
        </authorList>
    </citation>
    <scope>NUCLEOTIDE SEQUENCE [LARGE SCALE GENOMIC DNA]</scope>
    <source>
        <strain evidence="5">cv. 9930</strain>
    </source>
</reference>
<keyword evidence="5" id="KW-1185">Reference proteome</keyword>
<reference evidence="4 5" key="4">
    <citation type="journal article" date="2011" name="BMC Genomics">
        <title>RNA-Seq improves annotation of protein-coding genes in the cucumber genome.</title>
        <authorList>
            <person name="Li Z."/>
            <person name="Zhang Z."/>
            <person name="Yan P."/>
            <person name="Huang S."/>
            <person name="Fei Z."/>
            <person name="Lin K."/>
        </authorList>
    </citation>
    <scope>NUCLEOTIDE SEQUENCE [LARGE SCALE GENOMIC DNA]</scope>
    <source>
        <strain evidence="5">cv. 9930</strain>
    </source>
</reference>
<dbReference type="InterPro" id="IPR039391">
    <property type="entry name" value="Phytocyanin-like"/>
</dbReference>
<feature type="domain" description="Phytocyanin" evidence="3">
    <location>
        <begin position="29"/>
        <end position="126"/>
    </location>
</feature>
<dbReference type="InterPro" id="IPR003245">
    <property type="entry name" value="Phytocyanin_dom"/>
</dbReference>
<evidence type="ECO:0000313" key="4">
    <source>
        <dbReference type="EMBL" id="KGN44033.1"/>
    </source>
</evidence>
<dbReference type="OrthoDB" id="959565at2759"/>
<feature type="signal peptide" evidence="2">
    <location>
        <begin position="1"/>
        <end position="27"/>
    </location>
</feature>
<dbReference type="Gene3D" id="2.60.40.420">
    <property type="entry name" value="Cupredoxins - blue copper proteins"/>
    <property type="match status" value="1"/>
</dbReference>
<organism evidence="4 5">
    <name type="scientific">Cucumis sativus</name>
    <name type="common">Cucumber</name>
    <dbReference type="NCBI Taxonomy" id="3659"/>
    <lineage>
        <taxon>Eukaryota</taxon>
        <taxon>Viridiplantae</taxon>
        <taxon>Streptophyta</taxon>
        <taxon>Embryophyta</taxon>
        <taxon>Tracheophyta</taxon>
        <taxon>Spermatophyta</taxon>
        <taxon>Magnoliopsida</taxon>
        <taxon>eudicotyledons</taxon>
        <taxon>Gunneridae</taxon>
        <taxon>Pentapetalae</taxon>
        <taxon>rosids</taxon>
        <taxon>fabids</taxon>
        <taxon>Cucurbitales</taxon>
        <taxon>Cucurbitaceae</taxon>
        <taxon>Benincaseae</taxon>
        <taxon>Cucumis</taxon>
    </lineage>
</organism>
<sequence length="179" mass="19988">MASPLPFLLFSLPSIALALALAPPVVASHHFHLAWSNNTHSFIFWASQNRFHVGDTLHFEYRNDSLLLVNYTNYRDCTVLDPIAKFENGSRGGTIFSLDRNGDFYFISGNREHCVKGQKLAVRVMNDDDKDEDEGVASPQGMDSWNWGPPSLNSTVKARLASYLATVIAGFFSVLYLIT</sequence>
<dbReference type="SUPFAM" id="SSF49503">
    <property type="entry name" value="Cupredoxins"/>
    <property type="match status" value="1"/>
</dbReference>
<dbReference type="KEGG" id="csv:101212186"/>
<dbReference type="PANTHER" id="PTHR33021">
    <property type="entry name" value="BLUE COPPER PROTEIN"/>
    <property type="match status" value="1"/>
</dbReference>
<reference evidence="4 5" key="2">
    <citation type="journal article" date="2009" name="PLoS ONE">
        <title>An integrated genetic and cytogenetic map of the cucumber genome.</title>
        <authorList>
            <person name="Ren Y."/>
            <person name="Zhang Z."/>
            <person name="Liu J."/>
            <person name="Staub J.E."/>
            <person name="Han Y."/>
            <person name="Cheng Z."/>
            <person name="Li X."/>
            <person name="Lu J."/>
            <person name="Miao H."/>
            <person name="Kang H."/>
            <person name="Xie B."/>
            <person name="Gu X."/>
            <person name="Wang X."/>
            <person name="Du Y."/>
            <person name="Jin W."/>
            <person name="Huang S."/>
        </authorList>
    </citation>
    <scope>NUCLEOTIDE SEQUENCE [LARGE SCALE GENOMIC DNA]</scope>
    <source>
        <strain evidence="5">cv. 9930</strain>
    </source>
</reference>